<dbReference type="Proteomes" id="UP000429958">
    <property type="component" value="Unassembled WGS sequence"/>
</dbReference>
<evidence type="ECO:0000313" key="8">
    <source>
        <dbReference type="EMBL" id="MSS38022.1"/>
    </source>
</evidence>
<dbReference type="PANTHER" id="PTHR30352">
    <property type="entry name" value="PYRUVATE FORMATE-LYASE-ACTIVATING ENZYME"/>
    <property type="match status" value="1"/>
</dbReference>
<dbReference type="SUPFAM" id="SSF102114">
    <property type="entry name" value="Radical SAM enzymes"/>
    <property type="match status" value="1"/>
</dbReference>
<dbReference type="InterPro" id="IPR058240">
    <property type="entry name" value="rSAM_sf"/>
</dbReference>
<gene>
    <name evidence="8" type="ORF">FYJ39_16025</name>
</gene>
<keyword evidence="5" id="KW-0408">Iron</keyword>
<organism evidence="8 9">
    <name type="scientific">Clostridium porci</name>
    <dbReference type="NCBI Taxonomy" id="2605778"/>
    <lineage>
        <taxon>Bacteria</taxon>
        <taxon>Bacillati</taxon>
        <taxon>Bacillota</taxon>
        <taxon>Clostridia</taxon>
        <taxon>Eubacteriales</taxon>
        <taxon>Clostridiaceae</taxon>
        <taxon>Clostridium</taxon>
    </lineage>
</organism>
<evidence type="ECO:0000256" key="6">
    <source>
        <dbReference type="ARBA" id="ARBA00023014"/>
    </source>
</evidence>
<proteinExistence type="predicted"/>
<evidence type="ECO:0000256" key="1">
    <source>
        <dbReference type="ARBA" id="ARBA00001966"/>
    </source>
</evidence>
<keyword evidence="3" id="KW-0949">S-adenosyl-L-methionine</keyword>
<dbReference type="RefSeq" id="WP_154473467.1">
    <property type="nucleotide sequence ID" value="NZ_VUMD01000017.1"/>
</dbReference>
<dbReference type="InterPro" id="IPR007197">
    <property type="entry name" value="rSAM"/>
</dbReference>
<dbReference type="SFLD" id="SFLDS00029">
    <property type="entry name" value="Radical_SAM"/>
    <property type="match status" value="1"/>
</dbReference>
<dbReference type="Pfam" id="PF04055">
    <property type="entry name" value="Radical_SAM"/>
    <property type="match status" value="1"/>
</dbReference>
<dbReference type="InterPro" id="IPR013785">
    <property type="entry name" value="Aldolase_TIM"/>
</dbReference>
<dbReference type="EMBL" id="VUMD01000017">
    <property type="protein sequence ID" value="MSS38022.1"/>
    <property type="molecule type" value="Genomic_DNA"/>
</dbReference>
<name>A0A7X2NNC5_9CLOT</name>
<comment type="caution">
    <text evidence="8">The sequence shown here is derived from an EMBL/GenBank/DDBJ whole genome shotgun (WGS) entry which is preliminary data.</text>
</comment>
<dbReference type="GO" id="GO:0051539">
    <property type="term" value="F:4 iron, 4 sulfur cluster binding"/>
    <property type="evidence" value="ECO:0007669"/>
    <property type="project" value="UniProtKB-KW"/>
</dbReference>
<keyword evidence="9" id="KW-1185">Reference proteome</keyword>
<reference evidence="8 9" key="1">
    <citation type="submission" date="2019-08" db="EMBL/GenBank/DDBJ databases">
        <title>In-depth cultivation of the pig gut microbiome towards novel bacterial diversity and tailored functional studies.</title>
        <authorList>
            <person name="Wylensek D."/>
            <person name="Hitch T.C.A."/>
            <person name="Clavel T."/>
        </authorList>
    </citation>
    <scope>NUCLEOTIDE SEQUENCE [LARGE SCALE GENOMIC DNA]</scope>
    <source>
        <strain evidence="8 9">WCA-389-WT-23D1</strain>
    </source>
</reference>
<protein>
    <submittedName>
        <fullName evidence="8">Anaerobic ribonucleoside-triphosphate reductase activating protein</fullName>
    </submittedName>
</protein>
<dbReference type="SFLD" id="SFLDG01094">
    <property type="entry name" value="Uncharacterised_Radical_SAM_Su"/>
    <property type="match status" value="1"/>
</dbReference>
<evidence type="ECO:0000256" key="3">
    <source>
        <dbReference type="ARBA" id="ARBA00022691"/>
    </source>
</evidence>
<dbReference type="CDD" id="cd01335">
    <property type="entry name" value="Radical_SAM"/>
    <property type="match status" value="1"/>
</dbReference>
<comment type="cofactor">
    <cofactor evidence="1">
        <name>[4Fe-4S] cluster</name>
        <dbReference type="ChEBI" id="CHEBI:49883"/>
    </cofactor>
</comment>
<dbReference type="InterPro" id="IPR034457">
    <property type="entry name" value="Organic_radical-activating"/>
</dbReference>
<accession>A0A7X2NNC5</accession>
<dbReference type="AlphaFoldDB" id="A0A7X2NNC5"/>
<dbReference type="PROSITE" id="PS51918">
    <property type="entry name" value="RADICAL_SAM"/>
    <property type="match status" value="1"/>
</dbReference>
<evidence type="ECO:0000259" key="7">
    <source>
        <dbReference type="PROSITE" id="PS51918"/>
    </source>
</evidence>
<dbReference type="PROSITE" id="PS51257">
    <property type="entry name" value="PROKAR_LIPOPROTEIN"/>
    <property type="match status" value="1"/>
</dbReference>
<sequence length="243" mass="27034">MNNLKICGLQKTTLLDYPGHVAATVFLGGCNFHCPFCHNGELVQKAEPLMTVEELLQFLKSRTGILEGVCITGGEPTLFPQELEDLMREIKALGYKIKLDTNGTNPQFLSHCISEKLVDYIAMDVKASFSTYEKACGISFSAETQGHIQKSMELLKWMTAIGHIDSEFRTTLVKGIHDIGNESMIKEMTQMLSGAQKFYLQQYVHSDNVLAPTGLSAFSKEEMDAFAEKFKEYVSEVSVRGVA</sequence>
<dbReference type="PANTHER" id="PTHR30352:SF5">
    <property type="entry name" value="PYRUVATE FORMATE-LYASE 1-ACTIVATING ENZYME"/>
    <property type="match status" value="1"/>
</dbReference>
<feature type="domain" description="Radical SAM core" evidence="7">
    <location>
        <begin position="15"/>
        <end position="240"/>
    </location>
</feature>
<evidence type="ECO:0000256" key="2">
    <source>
        <dbReference type="ARBA" id="ARBA00022485"/>
    </source>
</evidence>
<keyword evidence="6" id="KW-0411">Iron-sulfur</keyword>
<dbReference type="NCBIfam" id="TIGR02495">
    <property type="entry name" value="NrdG2"/>
    <property type="match status" value="1"/>
</dbReference>
<evidence type="ECO:0000256" key="4">
    <source>
        <dbReference type="ARBA" id="ARBA00022723"/>
    </source>
</evidence>
<dbReference type="InterPro" id="IPR012840">
    <property type="entry name" value="NrdG2"/>
</dbReference>
<dbReference type="GO" id="GO:0046872">
    <property type="term" value="F:metal ion binding"/>
    <property type="evidence" value="ECO:0007669"/>
    <property type="project" value="UniProtKB-KW"/>
</dbReference>
<keyword evidence="4" id="KW-0479">Metal-binding</keyword>
<dbReference type="Gene3D" id="3.20.20.70">
    <property type="entry name" value="Aldolase class I"/>
    <property type="match status" value="1"/>
</dbReference>
<keyword evidence="2" id="KW-0004">4Fe-4S</keyword>
<evidence type="ECO:0000313" key="9">
    <source>
        <dbReference type="Proteomes" id="UP000429958"/>
    </source>
</evidence>
<evidence type="ECO:0000256" key="5">
    <source>
        <dbReference type="ARBA" id="ARBA00023004"/>
    </source>
</evidence>
<dbReference type="GO" id="GO:0003824">
    <property type="term" value="F:catalytic activity"/>
    <property type="evidence" value="ECO:0007669"/>
    <property type="project" value="InterPro"/>
</dbReference>